<dbReference type="OrthoDB" id="3251668at2759"/>
<dbReference type="VEuPathDB" id="FungiDB:ASPSYDRAFT_39962"/>
<dbReference type="InterPro" id="IPR021858">
    <property type="entry name" value="Fun_TF"/>
</dbReference>
<dbReference type="PROSITE" id="PS00463">
    <property type="entry name" value="ZN2_CY6_FUNGAL_1"/>
    <property type="match status" value="1"/>
</dbReference>
<dbReference type="GO" id="GO:0000976">
    <property type="term" value="F:transcription cis-regulatory region binding"/>
    <property type="evidence" value="ECO:0007669"/>
    <property type="project" value="TreeGrafter"/>
</dbReference>
<dbReference type="InterPro" id="IPR036864">
    <property type="entry name" value="Zn2-C6_fun-type_DNA-bd_sf"/>
</dbReference>
<comment type="subcellular location">
    <subcellularLocation>
        <location evidence="1">Nucleus</location>
    </subcellularLocation>
</comment>
<keyword evidence="8" id="KW-1185">Reference proteome</keyword>
<dbReference type="SMART" id="SM00066">
    <property type="entry name" value="GAL4"/>
    <property type="match status" value="1"/>
</dbReference>
<evidence type="ECO:0000259" key="6">
    <source>
        <dbReference type="PROSITE" id="PS50048"/>
    </source>
</evidence>
<dbReference type="SUPFAM" id="SSF57701">
    <property type="entry name" value="Zn2/Cys6 DNA-binding domain"/>
    <property type="match status" value="1"/>
</dbReference>
<dbReference type="GO" id="GO:0045944">
    <property type="term" value="P:positive regulation of transcription by RNA polymerase II"/>
    <property type="evidence" value="ECO:0007669"/>
    <property type="project" value="TreeGrafter"/>
</dbReference>
<accession>A0A1L9U0V8</accession>
<dbReference type="Proteomes" id="UP000184356">
    <property type="component" value="Unassembled WGS sequence"/>
</dbReference>
<dbReference type="RefSeq" id="XP_040708979.1">
    <property type="nucleotide sequence ID" value="XM_040845991.1"/>
</dbReference>
<name>A0A1L9U0V8_9EURO</name>
<dbReference type="GO" id="GO:0008270">
    <property type="term" value="F:zinc ion binding"/>
    <property type="evidence" value="ECO:0007669"/>
    <property type="project" value="InterPro"/>
</dbReference>
<organism evidence="7 8">
    <name type="scientific">Aspergillus sydowii CBS 593.65</name>
    <dbReference type="NCBI Taxonomy" id="1036612"/>
    <lineage>
        <taxon>Eukaryota</taxon>
        <taxon>Fungi</taxon>
        <taxon>Dikarya</taxon>
        <taxon>Ascomycota</taxon>
        <taxon>Pezizomycotina</taxon>
        <taxon>Eurotiomycetes</taxon>
        <taxon>Eurotiomycetidae</taxon>
        <taxon>Eurotiales</taxon>
        <taxon>Aspergillaceae</taxon>
        <taxon>Aspergillus</taxon>
        <taxon>Aspergillus subgen. Nidulantes</taxon>
    </lineage>
</organism>
<evidence type="ECO:0000256" key="2">
    <source>
        <dbReference type="ARBA" id="ARBA00023015"/>
    </source>
</evidence>
<dbReference type="PANTHER" id="PTHR37534:SF49">
    <property type="entry name" value="LYSINE BIOSYNTHESIS REGULATORY PROTEIN LYS14"/>
    <property type="match status" value="1"/>
</dbReference>
<gene>
    <name evidence="7" type="ORF">ASPSYDRAFT_39962</name>
</gene>
<dbReference type="Pfam" id="PF11951">
    <property type="entry name" value="Fungal_trans_2"/>
    <property type="match status" value="2"/>
</dbReference>
<evidence type="ECO:0000256" key="3">
    <source>
        <dbReference type="ARBA" id="ARBA00023125"/>
    </source>
</evidence>
<sequence>MGSTQKHCRSRDGCWTCRKRKKKCDVTGIPCRNCSRLGLSCERNLRLVWEDDKRREGMRKRGPGILKSSTATNTVLTNNRPNIASAKIIYGLSAWPFELDATESVLLDRYIQRFSKTYPAFSGPTNPFLTVLLPLATQSRVVMDSLLALSAVQSWENGSFGMAAAMLRLRQKALGGCRQLLSQLNMREVELNRPAGVYDQTIISVFASCMLLLLYEKLAGEGQENWSPHLSFIAQLCSQPLFWPVDREFDFLLNLFWYNDLVRSTTLRAPTLSDFYLTGISTQLSLDRLSSPGRFAFPCLIARISSGDPTVTDAEIVAWDGRLDWFPSFALVTSGDTETRVPWDNEYLTKDPHVHRVEHLIRACGPTDQKIMSELYRIAGLVYRRQREHMPMEQDLSKSRLALWAVQLVELLPEGSPYESTLLWPIGIVVEELTLFDESQRAYILARLNALERQFRMKHFSCVVDMLLKSWSANDAGIANTTSSTILLG</sequence>
<dbReference type="CDD" id="cd00067">
    <property type="entry name" value="GAL4"/>
    <property type="match status" value="1"/>
</dbReference>
<keyword evidence="3" id="KW-0238">DNA-binding</keyword>
<keyword evidence="4" id="KW-0804">Transcription</keyword>
<evidence type="ECO:0000256" key="5">
    <source>
        <dbReference type="ARBA" id="ARBA00023242"/>
    </source>
</evidence>
<dbReference type="EMBL" id="KV878582">
    <property type="protein sequence ID" value="OJJ65173.1"/>
    <property type="molecule type" value="Genomic_DNA"/>
</dbReference>
<dbReference type="GeneID" id="63762064"/>
<evidence type="ECO:0000313" key="8">
    <source>
        <dbReference type="Proteomes" id="UP000184356"/>
    </source>
</evidence>
<dbReference type="GO" id="GO:0005634">
    <property type="term" value="C:nucleus"/>
    <property type="evidence" value="ECO:0007669"/>
    <property type="project" value="UniProtKB-SubCell"/>
</dbReference>
<keyword evidence="2" id="KW-0805">Transcription regulation</keyword>
<dbReference type="PROSITE" id="PS50048">
    <property type="entry name" value="ZN2_CY6_FUNGAL_2"/>
    <property type="match status" value="1"/>
</dbReference>
<dbReference type="Gene3D" id="4.10.240.10">
    <property type="entry name" value="Zn(2)-C6 fungal-type DNA-binding domain"/>
    <property type="match status" value="1"/>
</dbReference>
<evidence type="ECO:0000256" key="1">
    <source>
        <dbReference type="ARBA" id="ARBA00004123"/>
    </source>
</evidence>
<dbReference type="InterPro" id="IPR001138">
    <property type="entry name" value="Zn2Cys6_DnaBD"/>
</dbReference>
<reference evidence="8" key="1">
    <citation type="journal article" date="2017" name="Genome Biol.">
        <title>Comparative genomics reveals high biological diversity and specific adaptations in the industrially and medically important fungal genus Aspergillus.</title>
        <authorList>
            <person name="de Vries R.P."/>
            <person name="Riley R."/>
            <person name="Wiebenga A."/>
            <person name="Aguilar-Osorio G."/>
            <person name="Amillis S."/>
            <person name="Uchima C.A."/>
            <person name="Anderluh G."/>
            <person name="Asadollahi M."/>
            <person name="Askin M."/>
            <person name="Barry K."/>
            <person name="Battaglia E."/>
            <person name="Bayram O."/>
            <person name="Benocci T."/>
            <person name="Braus-Stromeyer S.A."/>
            <person name="Caldana C."/>
            <person name="Canovas D."/>
            <person name="Cerqueira G.C."/>
            <person name="Chen F."/>
            <person name="Chen W."/>
            <person name="Choi C."/>
            <person name="Clum A."/>
            <person name="Dos Santos R.A."/>
            <person name="Damasio A.R."/>
            <person name="Diallinas G."/>
            <person name="Emri T."/>
            <person name="Fekete E."/>
            <person name="Flipphi M."/>
            <person name="Freyberg S."/>
            <person name="Gallo A."/>
            <person name="Gournas C."/>
            <person name="Habgood R."/>
            <person name="Hainaut M."/>
            <person name="Harispe M.L."/>
            <person name="Henrissat B."/>
            <person name="Hilden K.S."/>
            <person name="Hope R."/>
            <person name="Hossain A."/>
            <person name="Karabika E."/>
            <person name="Karaffa L."/>
            <person name="Karanyi Z."/>
            <person name="Krasevec N."/>
            <person name="Kuo A."/>
            <person name="Kusch H."/>
            <person name="LaButti K."/>
            <person name="Lagendijk E.L."/>
            <person name="Lapidus A."/>
            <person name="Levasseur A."/>
            <person name="Lindquist E."/>
            <person name="Lipzen A."/>
            <person name="Logrieco A.F."/>
            <person name="MacCabe A."/>
            <person name="Maekelae M.R."/>
            <person name="Malavazi I."/>
            <person name="Melin P."/>
            <person name="Meyer V."/>
            <person name="Mielnichuk N."/>
            <person name="Miskei M."/>
            <person name="Molnar A.P."/>
            <person name="Mule G."/>
            <person name="Ngan C.Y."/>
            <person name="Orejas M."/>
            <person name="Orosz E."/>
            <person name="Ouedraogo J.P."/>
            <person name="Overkamp K.M."/>
            <person name="Park H.-S."/>
            <person name="Perrone G."/>
            <person name="Piumi F."/>
            <person name="Punt P.J."/>
            <person name="Ram A.F."/>
            <person name="Ramon A."/>
            <person name="Rauscher S."/>
            <person name="Record E."/>
            <person name="Riano-Pachon D.M."/>
            <person name="Robert V."/>
            <person name="Roehrig J."/>
            <person name="Ruller R."/>
            <person name="Salamov A."/>
            <person name="Salih N.S."/>
            <person name="Samson R.A."/>
            <person name="Sandor E."/>
            <person name="Sanguinetti M."/>
            <person name="Schuetze T."/>
            <person name="Sepcic K."/>
            <person name="Shelest E."/>
            <person name="Sherlock G."/>
            <person name="Sophianopoulou V."/>
            <person name="Squina F.M."/>
            <person name="Sun H."/>
            <person name="Susca A."/>
            <person name="Todd R.B."/>
            <person name="Tsang A."/>
            <person name="Unkles S.E."/>
            <person name="van de Wiele N."/>
            <person name="van Rossen-Uffink D."/>
            <person name="Oliveira J.V."/>
            <person name="Vesth T.C."/>
            <person name="Visser J."/>
            <person name="Yu J.-H."/>
            <person name="Zhou M."/>
            <person name="Andersen M.R."/>
            <person name="Archer D.B."/>
            <person name="Baker S.E."/>
            <person name="Benoit I."/>
            <person name="Brakhage A.A."/>
            <person name="Braus G.H."/>
            <person name="Fischer R."/>
            <person name="Frisvad J.C."/>
            <person name="Goldman G.H."/>
            <person name="Houbraken J."/>
            <person name="Oakley B."/>
            <person name="Pocsi I."/>
            <person name="Scazzocchio C."/>
            <person name="Seiboth B."/>
            <person name="vanKuyk P.A."/>
            <person name="Wortman J."/>
            <person name="Dyer P.S."/>
            <person name="Grigoriev I.V."/>
        </authorList>
    </citation>
    <scope>NUCLEOTIDE SEQUENCE [LARGE SCALE GENOMIC DNA]</scope>
    <source>
        <strain evidence="8">CBS 593.65</strain>
    </source>
</reference>
<feature type="domain" description="Zn(2)-C6 fungal-type" evidence="6">
    <location>
        <begin position="13"/>
        <end position="41"/>
    </location>
</feature>
<dbReference type="STRING" id="1036612.A0A1L9U0V8"/>
<dbReference type="PANTHER" id="PTHR37534">
    <property type="entry name" value="TRANSCRIPTIONAL ACTIVATOR PROTEIN UGA3"/>
    <property type="match status" value="1"/>
</dbReference>
<dbReference type="Pfam" id="PF00172">
    <property type="entry name" value="Zn_clus"/>
    <property type="match status" value="1"/>
</dbReference>
<evidence type="ECO:0000313" key="7">
    <source>
        <dbReference type="EMBL" id="OJJ65173.1"/>
    </source>
</evidence>
<evidence type="ECO:0000256" key="4">
    <source>
        <dbReference type="ARBA" id="ARBA00023163"/>
    </source>
</evidence>
<keyword evidence="5" id="KW-0539">Nucleus</keyword>
<protein>
    <recommendedName>
        <fullName evidence="6">Zn(2)-C6 fungal-type domain-containing protein</fullName>
    </recommendedName>
</protein>
<proteinExistence type="predicted"/>
<dbReference type="AlphaFoldDB" id="A0A1L9U0V8"/>
<dbReference type="GO" id="GO:0000981">
    <property type="term" value="F:DNA-binding transcription factor activity, RNA polymerase II-specific"/>
    <property type="evidence" value="ECO:0007669"/>
    <property type="project" value="InterPro"/>
</dbReference>